<dbReference type="PROSITE" id="PS51192">
    <property type="entry name" value="HELICASE_ATP_BIND_1"/>
    <property type="match status" value="1"/>
</dbReference>
<evidence type="ECO:0000256" key="16">
    <source>
        <dbReference type="NCBIfam" id="TIGR01389"/>
    </source>
</evidence>
<evidence type="ECO:0000256" key="6">
    <source>
        <dbReference type="ARBA" id="ARBA00022763"/>
    </source>
</evidence>
<dbReference type="InterPro" id="IPR044876">
    <property type="entry name" value="HRDC_dom_sf"/>
</dbReference>
<dbReference type="InterPro" id="IPR014001">
    <property type="entry name" value="Helicase_ATP-bd"/>
</dbReference>
<dbReference type="GO" id="GO:0005737">
    <property type="term" value="C:cytoplasm"/>
    <property type="evidence" value="ECO:0007669"/>
    <property type="project" value="TreeGrafter"/>
</dbReference>
<dbReference type="SMART" id="SM00490">
    <property type="entry name" value="HELICc"/>
    <property type="match status" value="1"/>
</dbReference>
<evidence type="ECO:0000256" key="4">
    <source>
        <dbReference type="ARBA" id="ARBA00022723"/>
    </source>
</evidence>
<evidence type="ECO:0000256" key="11">
    <source>
        <dbReference type="ARBA" id="ARBA00023125"/>
    </source>
</evidence>
<dbReference type="GO" id="GO:0043138">
    <property type="term" value="F:3'-5' DNA helicase activity"/>
    <property type="evidence" value="ECO:0007669"/>
    <property type="project" value="UniProtKB-EC"/>
</dbReference>
<dbReference type="AlphaFoldDB" id="A0A1U9NH39"/>
<evidence type="ECO:0000256" key="13">
    <source>
        <dbReference type="ARBA" id="ARBA00023204"/>
    </source>
</evidence>
<evidence type="ECO:0000256" key="9">
    <source>
        <dbReference type="ARBA" id="ARBA00022833"/>
    </source>
</evidence>
<dbReference type="GO" id="GO:0016787">
    <property type="term" value="F:hydrolase activity"/>
    <property type="evidence" value="ECO:0007669"/>
    <property type="project" value="UniProtKB-KW"/>
</dbReference>
<dbReference type="PROSITE" id="PS51194">
    <property type="entry name" value="HELICASE_CTER"/>
    <property type="match status" value="1"/>
</dbReference>
<accession>A0A1U9NH39</accession>
<dbReference type="GO" id="GO:0006310">
    <property type="term" value="P:DNA recombination"/>
    <property type="evidence" value="ECO:0007669"/>
    <property type="project" value="UniProtKB-UniRule"/>
</dbReference>
<evidence type="ECO:0000256" key="5">
    <source>
        <dbReference type="ARBA" id="ARBA00022741"/>
    </source>
</evidence>
<comment type="cofactor">
    <cofactor evidence="1">
        <name>Mg(2+)</name>
        <dbReference type="ChEBI" id="CHEBI:18420"/>
    </cofactor>
</comment>
<keyword evidence="4" id="KW-0479">Metal-binding</keyword>
<evidence type="ECO:0000256" key="3">
    <source>
        <dbReference type="ARBA" id="ARBA00005446"/>
    </source>
</evidence>
<keyword evidence="13" id="KW-0234">DNA repair</keyword>
<dbReference type="Pfam" id="PF00270">
    <property type="entry name" value="DEAD"/>
    <property type="match status" value="1"/>
</dbReference>
<dbReference type="RefSeq" id="WP_146659040.1">
    <property type="nucleotide sequence ID" value="NZ_CP019791.1"/>
</dbReference>
<dbReference type="SMART" id="SM00341">
    <property type="entry name" value="HRDC"/>
    <property type="match status" value="1"/>
</dbReference>
<evidence type="ECO:0000256" key="7">
    <source>
        <dbReference type="ARBA" id="ARBA00022801"/>
    </source>
</evidence>
<evidence type="ECO:0000256" key="8">
    <source>
        <dbReference type="ARBA" id="ARBA00022806"/>
    </source>
</evidence>
<dbReference type="SUPFAM" id="SSF52540">
    <property type="entry name" value="P-loop containing nucleoside triphosphate hydrolases"/>
    <property type="match status" value="1"/>
</dbReference>
<dbReference type="InterPro" id="IPR002121">
    <property type="entry name" value="HRDC_dom"/>
</dbReference>
<dbReference type="PANTHER" id="PTHR13710">
    <property type="entry name" value="DNA HELICASE RECQ FAMILY MEMBER"/>
    <property type="match status" value="1"/>
</dbReference>
<evidence type="ECO:0000259" key="18">
    <source>
        <dbReference type="PROSITE" id="PS51192"/>
    </source>
</evidence>
<dbReference type="OrthoDB" id="9763310at2"/>
<dbReference type="CDD" id="cd17920">
    <property type="entry name" value="DEXHc_RecQ"/>
    <property type="match status" value="1"/>
</dbReference>
<feature type="domain" description="Helicase C-terminal" evidence="19">
    <location>
        <begin position="211"/>
        <end position="367"/>
    </location>
</feature>
<dbReference type="Gene3D" id="3.40.50.300">
    <property type="entry name" value="P-loop containing nucleotide triphosphate hydrolases"/>
    <property type="match status" value="2"/>
</dbReference>
<dbReference type="PANTHER" id="PTHR13710:SF105">
    <property type="entry name" value="ATP-DEPENDENT DNA HELICASE Q1"/>
    <property type="match status" value="1"/>
</dbReference>
<evidence type="ECO:0000313" key="20">
    <source>
        <dbReference type="EMBL" id="AQT67087.1"/>
    </source>
</evidence>
<dbReference type="CDD" id="cd18794">
    <property type="entry name" value="SF2_C_RecQ"/>
    <property type="match status" value="1"/>
</dbReference>
<protein>
    <recommendedName>
        <fullName evidence="16">DNA helicase RecQ</fullName>
        <ecNumber evidence="16">5.6.2.4</ecNumber>
    </recommendedName>
</protein>
<dbReference type="PROSITE" id="PS50967">
    <property type="entry name" value="HRDC"/>
    <property type="match status" value="1"/>
</dbReference>
<keyword evidence="14" id="KW-0413">Isomerase</keyword>
<dbReference type="Gene3D" id="1.10.10.10">
    <property type="entry name" value="Winged helix-like DNA-binding domain superfamily/Winged helix DNA-binding domain"/>
    <property type="match status" value="1"/>
</dbReference>
<feature type="domain" description="HRDC" evidence="17">
    <location>
        <begin position="525"/>
        <end position="605"/>
    </location>
</feature>
<dbReference type="InterPro" id="IPR010997">
    <property type="entry name" value="HRDC-like_sf"/>
</dbReference>
<keyword evidence="8 20" id="KW-0347">Helicase</keyword>
<dbReference type="FunFam" id="3.40.50.300:FF:000296">
    <property type="entry name" value="ATP-dependent DNA helicase RecQ"/>
    <property type="match status" value="1"/>
</dbReference>
<dbReference type="KEGG" id="alus:STSP2_00227"/>
<dbReference type="Pfam" id="PF00271">
    <property type="entry name" value="Helicase_C"/>
    <property type="match status" value="1"/>
</dbReference>
<evidence type="ECO:0000256" key="15">
    <source>
        <dbReference type="ARBA" id="ARBA00034617"/>
    </source>
</evidence>
<proteinExistence type="inferred from homology"/>
<keyword evidence="12" id="KW-0233">DNA recombination</keyword>
<dbReference type="EMBL" id="CP019791">
    <property type="protein sequence ID" value="AQT67087.1"/>
    <property type="molecule type" value="Genomic_DNA"/>
</dbReference>
<evidence type="ECO:0000256" key="1">
    <source>
        <dbReference type="ARBA" id="ARBA00001946"/>
    </source>
</evidence>
<dbReference type="InterPro" id="IPR036390">
    <property type="entry name" value="WH_DNA-bd_sf"/>
</dbReference>
<keyword evidence="6" id="KW-0227">DNA damage</keyword>
<dbReference type="EC" id="5.6.2.4" evidence="16"/>
<reference evidence="21" key="1">
    <citation type="submission" date="2017-02" db="EMBL/GenBank/DDBJ databases">
        <title>Comparative genomics and description of representatives of a novel lineage of planctomycetes thriving in anoxic sediments.</title>
        <authorList>
            <person name="Spring S."/>
            <person name="Bunk B."/>
            <person name="Sproer C."/>
        </authorList>
    </citation>
    <scope>NUCLEOTIDE SEQUENCE [LARGE SCALE GENOMIC DNA]</scope>
    <source>
        <strain evidence="21">ST-NAGAB-D1</strain>
    </source>
</reference>
<dbReference type="InterPro" id="IPR001650">
    <property type="entry name" value="Helicase_C-like"/>
</dbReference>
<dbReference type="Pfam" id="PF09382">
    <property type="entry name" value="RQC"/>
    <property type="match status" value="1"/>
</dbReference>
<dbReference type="Pfam" id="PF16124">
    <property type="entry name" value="RecQ_Zn_bind"/>
    <property type="match status" value="1"/>
</dbReference>
<keyword evidence="5" id="KW-0547">Nucleotide-binding</keyword>
<dbReference type="GO" id="GO:0009378">
    <property type="term" value="F:four-way junction helicase activity"/>
    <property type="evidence" value="ECO:0007669"/>
    <property type="project" value="TreeGrafter"/>
</dbReference>
<keyword evidence="11" id="KW-0238">DNA-binding</keyword>
<dbReference type="InterPro" id="IPR011545">
    <property type="entry name" value="DEAD/DEAH_box_helicase_dom"/>
</dbReference>
<dbReference type="InterPro" id="IPR006293">
    <property type="entry name" value="DNA_helicase_ATP-dep_RecQ_bac"/>
</dbReference>
<dbReference type="GO" id="GO:0005524">
    <property type="term" value="F:ATP binding"/>
    <property type="evidence" value="ECO:0007669"/>
    <property type="project" value="UniProtKB-KW"/>
</dbReference>
<gene>
    <name evidence="20" type="primary">recQ</name>
    <name evidence="20" type="ORF">STSP2_00227</name>
</gene>
<evidence type="ECO:0000256" key="12">
    <source>
        <dbReference type="ARBA" id="ARBA00023172"/>
    </source>
</evidence>
<feature type="domain" description="Helicase ATP-binding" evidence="18">
    <location>
        <begin position="26"/>
        <end position="194"/>
    </location>
</feature>
<dbReference type="Proteomes" id="UP000189674">
    <property type="component" value="Chromosome"/>
</dbReference>
<comment type="cofactor">
    <cofactor evidence="2">
        <name>Zn(2+)</name>
        <dbReference type="ChEBI" id="CHEBI:29105"/>
    </cofactor>
</comment>
<keyword evidence="7 20" id="KW-0378">Hydrolase</keyword>
<dbReference type="NCBIfam" id="TIGR00614">
    <property type="entry name" value="recQ_fam"/>
    <property type="match status" value="1"/>
</dbReference>
<sequence>MIEQATEALKKYWGYTTFRPLQTDAVTAALDHRDSLVVLPTGGGKSLCYQVPAVTLPGMAVVVSPLISLMKDQVDALQQCGIPAARLDSSMTPPHRQAVTSCITAGKVKLLYISPERLLTDPSIEMLKSTKLSLIAIDEAHCVSMWGHDFRPEYRQLDRLKEIFPDVAVHAYTATATERVRRDIVDQLNLTDPEILVGSFDRPNLIYSIAPLNDRLAQVRKVIDAHPSDPGIVYCIRRKDVDTLTAELTAAGYKALPYHAGLADHIRKFNQEAFIYDRVNIIVATVAFGMGIDKSNVRYVIHTGMPKSLENYQQESGRAGRDGLDAHCALFYADKDYHTWKFLLRDLEPEPKRAAMDKLSQAYDFVHSFRCRHKSLSAYFGQTLEKSSCAACDMCLGTIETLPESLITAQKIISCIARLEQKYPADYTARVLIGAKDKDITANDHHELTTFALLSDRTRGIVRDWIEQLANQGHIKKTGPYRNLTLTQSAGQILKGDLTPRLLKPVRQSRSTVKQVSAVEEKAWQGVDKDLFEQLREIRRELSDKKRVPAFVVLSDATLRLLAAKRPTEYRTLIQIKGIGQKKAKTYGPTFTEAIQSYCQQNNVETNLP</sequence>
<dbReference type="InterPro" id="IPR036388">
    <property type="entry name" value="WH-like_DNA-bd_sf"/>
</dbReference>
<name>A0A1U9NH39_9BACT</name>
<dbReference type="InterPro" id="IPR027417">
    <property type="entry name" value="P-loop_NTPase"/>
</dbReference>
<dbReference type="GO" id="GO:0009432">
    <property type="term" value="P:SOS response"/>
    <property type="evidence" value="ECO:0007669"/>
    <property type="project" value="UniProtKB-UniRule"/>
</dbReference>
<dbReference type="Gene3D" id="1.10.150.80">
    <property type="entry name" value="HRDC domain"/>
    <property type="match status" value="1"/>
</dbReference>
<dbReference type="STRING" id="1936003.STSP2_00227"/>
<dbReference type="InterPro" id="IPR004589">
    <property type="entry name" value="DNA_helicase_ATP-dep_RecQ"/>
</dbReference>
<organism evidence="20 21">
    <name type="scientific">Anaerohalosphaera lusitana</name>
    <dbReference type="NCBI Taxonomy" id="1936003"/>
    <lineage>
        <taxon>Bacteria</taxon>
        <taxon>Pseudomonadati</taxon>
        <taxon>Planctomycetota</taxon>
        <taxon>Phycisphaerae</taxon>
        <taxon>Sedimentisphaerales</taxon>
        <taxon>Anaerohalosphaeraceae</taxon>
        <taxon>Anaerohalosphaera</taxon>
    </lineage>
</organism>
<keyword evidence="10" id="KW-0067">ATP-binding</keyword>
<evidence type="ECO:0000313" key="21">
    <source>
        <dbReference type="Proteomes" id="UP000189674"/>
    </source>
</evidence>
<dbReference type="InterPro" id="IPR018982">
    <property type="entry name" value="RQC_domain"/>
</dbReference>
<dbReference type="InterPro" id="IPR032284">
    <property type="entry name" value="RecQ_Zn-bd"/>
</dbReference>
<dbReference type="GO" id="GO:0043590">
    <property type="term" value="C:bacterial nucleoid"/>
    <property type="evidence" value="ECO:0007669"/>
    <property type="project" value="TreeGrafter"/>
</dbReference>
<dbReference type="GO" id="GO:0006281">
    <property type="term" value="P:DNA repair"/>
    <property type="evidence" value="ECO:0007669"/>
    <property type="project" value="UniProtKB-KW"/>
</dbReference>
<evidence type="ECO:0000259" key="19">
    <source>
        <dbReference type="PROSITE" id="PS51194"/>
    </source>
</evidence>
<dbReference type="NCBIfam" id="TIGR01389">
    <property type="entry name" value="recQ"/>
    <property type="match status" value="1"/>
</dbReference>
<keyword evidence="21" id="KW-1185">Reference proteome</keyword>
<dbReference type="SMART" id="SM00956">
    <property type="entry name" value="RQC"/>
    <property type="match status" value="1"/>
</dbReference>
<keyword evidence="9" id="KW-0862">Zinc</keyword>
<evidence type="ECO:0000256" key="14">
    <source>
        <dbReference type="ARBA" id="ARBA00023235"/>
    </source>
</evidence>
<dbReference type="GO" id="GO:0006260">
    <property type="term" value="P:DNA replication"/>
    <property type="evidence" value="ECO:0007669"/>
    <property type="project" value="InterPro"/>
</dbReference>
<evidence type="ECO:0000256" key="2">
    <source>
        <dbReference type="ARBA" id="ARBA00001947"/>
    </source>
</evidence>
<dbReference type="GO" id="GO:0046872">
    <property type="term" value="F:metal ion binding"/>
    <property type="evidence" value="ECO:0007669"/>
    <property type="project" value="UniProtKB-KW"/>
</dbReference>
<evidence type="ECO:0000259" key="17">
    <source>
        <dbReference type="PROSITE" id="PS50967"/>
    </source>
</evidence>
<dbReference type="Pfam" id="PF00570">
    <property type="entry name" value="HRDC"/>
    <property type="match status" value="1"/>
</dbReference>
<dbReference type="GO" id="GO:0003677">
    <property type="term" value="F:DNA binding"/>
    <property type="evidence" value="ECO:0007669"/>
    <property type="project" value="UniProtKB-KW"/>
</dbReference>
<comment type="catalytic activity">
    <reaction evidence="15">
        <text>Couples ATP hydrolysis with the unwinding of duplex DNA by translocating in the 3'-5' direction.</text>
        <dbReference type="EC" id="5.6.2.4"/>
    </reaction>
</comment>
<comment type="similarity">
    <text evidence="3">Belongs to the helicase family. RecQ subfamily.</text>
</comment>
<dbReference type="SUPFAM" id="SSF47819">
    <property type="entry name" value="HRDC-like"/>
    <property type="match status" value="1"/>
</dbReference>
<evidence type="ECO:0000256" key="10">
    <source>
        <dbReference type="ARBA" id="ARBA00022840"/>
    </source>
</evidence>
<dbReference type="SMART" id="SM00487">
    <property type="entry name" value="DEXDc"/>
    <property type="match status" value="1"/>
</dbReference>
<dbReference type="SUPFAM" id="SSF46785">
    <property type="entry name" value="Winged helix' DNA-binding domain"/>
    <property type="match status" value="1"/>
</dbReference>
<dbReference type="GO" id="GO:0030894">
    <property type="term" value="C:replisome"/>
    <property type="evidence" value="ECO:0007669"/>
    <property type="project" value="TreeGrafter"/>
</dbReference>